<evidence type="ECO:0000256" key="1">
    <source>
        <dbReference type="HAMAP-Rule" id="MF_00122"/>
    </source>
</evidence>
<dbReference type="GO" id="GO:0050566">
    <property type="term" value="F:asparaginyl-tRNA synthase (glutamine-hydrolyzing) activity"/>
    <property type="evidence" value="ECO:0007669"/>
    <property type="project" value="RHEA"/>
</dbReference>
<dbReference type="Gene3D" id="1.10.20.60">
    <property type="entry name" value="Glu-tRNAGln amidotransferase C subunit, N-terminal domain"/>
    <property type="match status" value="1"/>
</dbReference>
<dbReference type="AlphaFoldDB" id="A0A1G2QXA6"/>
<dbReference type="InterPro" id="IPR003837">
    <property type="entry name" value="GatC"/>
</dbReference>
<comment type="caution">
    <text evidence="2">The sequence shown here is derived from an EMBL/GenBank/DDBJ whole genome shotgun (WGS) entry which is preliminary data.</text>
</comment>
<comment type="function">
    <text evidence="1">Allows the formation of correctly charged Asn-tRNA(Asn) or Gln-tRNA(Gln) through the transamidation of misacylated Asp-tRNA(Asn) or Glu-tRNA(Gln) in organisms which lack either or both of asparaginyl-tRNA or glutaminyl-tRNA synthetases. The reaction takes place in the presence of glutamine and ATP through an activated phospho-Asp-tRNA(Asn) or phospho-Glu-tRNA(Gln).</text>
</comment>
<organism evidence="2 3">
    <name type="scientific">Candidatus Wildermuthbacteria bacterium RIFCSPHIGHO2_02_FULL_45_25</name>
    <dbReference type="NCBI Taxonomy" id="1802450"/>
    <lineage>
        <taxon>Bacteria</taxon>
        <taxon>Candidatus Wildermuthiibacteriota</taxon>
    </lineage>
</organism>
<dbReference type="NCBIfam" id="TIGR00135">
    <property type="entry name" value="gatC"/>
    <property type="match status" value="1"/>
</dbReference>
<evidence type="ECO:0000313" key="2">
    <source>
        <dbReference type="EMBL" id="OHA65264.1"/>
    </source>
</evidence>
<name>A0A1G2QXA6_9BACT</name>
<keyword evidence="1" id="KW-0648">Protein biosynthesis</keyword>
<dbReference type="GO" id="GO:0050567">
    <property type="term" value="F:glutaminyl-tRNA synthase (glutamine-hydrolyzing) activity"/>
    <property type="evidence" value="ECO:0007669"/>
    <property type="project" value="UniProtKB-UniRule"/>
</dbReference>
<proteinExistence type="inferred from homology"/>
<dbReference type="GO" id="GO:0005524">
    <property type="term" value="F:ATP binding"/>
    <property type="evidence" value="ECO:0007669"/>
    <property type="project" value="UniProtKB-KW"/>
</dbReference>
<dbReference type="SUPFAM" id="SSF141000">
    <property type="entry name" value="Glu-tRNAGln amidotransferase C subunit"/>
    <property type="match status" value="1"/>
</dbReference>
<dbReference type="GO" id="GO:0006412">
    <property type="term" value="P:translation"/>
    <property type="evidence" value="ECO:0007669"/>
    <property type="project" value="UniProtKB-UniRule"/>
</dbReference>
<gene>
    <name evidence="1" type="primary">gatC</name>
    <name evidence="2" type="ORF">A3C04_03090</name>
</gene>
<sequence length="95" mass="10870">MLSKQQVEHIAKLARIQLSPEEIEKFQKDLGGVLEYFDVLKEVDVTGIDAMMHSVDLQNVTREDIPQPCSEKIVEQLLEAFPEKTGRYLKVKSIL</sequence>
<keyword evidence="1" id="KW-0067">ATP-binding</keyword>
<evidence type="ECO:0000313" key="3">
    <source>
        <dbReference type="Proteomes" id="UP000178092"/>
    </source>
</evidence>
<protein>
    <recommendedName>
        <fullName evidence="1">Aspartyl/glutamyl-tRNA(Asn/Gln) amidotransferase subunit C</fullName>
        <shortName evidence="1">Asp/Glu-ADT subunit C</shortName>
        <ecNumber evidence="1">6.3.5.-</ecNumber>
    </recommendedName>
</protein>
<dbReference type="HAMAP" id="MF_00122">
    <property type="entry name" value="GatC"/>
    <property type="match status" value="1"/>
</dbReference>
<reference evidence="2 3" key="1">
    <citation type="journal article" date="2016" name="Nat. Commun.">
        <title>Thousands of microbial genomes shed light on interconnected biogeochemical processes in an aquifer system.</title>
        <authorList>
            <person name="Anantharaman K."/>
            <person name="Brown C.T."/>
            <person name="Hug L.A."/>
            <person name="Sharon I."/>
            <person name="Castelle C.J."/>
            <person name="Probst A.J."/>
            <person name="Thomas B.C."/>
            <person name="Singh A."/>
            <person name="Wilkins M.J."/>
            <person name="Karaoz U."/>
            <person name="Brodie E.L."/>
            <person name="Williams K.H."/>
            <person name="Hubbard S.S."/>
            <person name="Banfield J.F."/>
        </authorList>
    </citation>
    <scope>NUCLEOTIDE SEQUENCE [LARGE SCALE GENOMIC DNA]</scope>
</reference>
<comment type="similarity">
    <text evidence="1">Belongs to the GatC family.</text>
</comment>
<accession>A0A1G2QXA6</accession>
<dbReference type="GO" id="GO:0070681">
    <property type="term" value="P:glutaminyl-tRNAGln biosynthesis via transamidation"/>
    <property type="evidence" value="ECO:0007669"/>
    <property type="project" value="TreeGrafter"/>
</dbReference>
<dbReference type="EC" id="6.3.5.-" evidence="1"/>
<dbReference type="PANTHER" id="PTHR15004">
    <property type="entry name" value="GLUTAMYL-TRNA(GLN) AMIDOTRANSFERASE SUBUNIT C, MITOCHONDRIAL"/>
    <property type="match status" value="1"/>
</dbReference>
<comment type="catalytic activity">
    <reaction evidence="1">
        <text>L-aspartyl-tRNA(Asn) + L-glutamine + ATP + H2O = L-asparaginyl-tRNA(Asn) + L-glutamate + ADP + phosphate + 2 H(+)</text>
        <dbReference type="Rhea" id="RHEA:14513"/>
        <dbReference type="Rhea" id="RHEA-COMP:9674"/>
        <dbReference type="Rhea" id="RHEA-COMP:9677"/>
        <dbReference type="ChEBI" id="CHEBI:15377"/>
        <dbReference type="ChEBI" id="CHEBI:15378"/>
        <dbReference type="ChEBI" id="CHEBI:29985"/>
        <dbReference type="ChEBI" id="CHEBI:30616"/>
        <dbReference type="ChEBI" id="CHEBI:43474"/>
        <dbReference type="ChEBI" id="CHEBI:58359"/>
        <dbReference type="ChEBI" id="CHEBI:78515"/>
        <dbReference type="ChEBI" id="CHEBI:78516"/>
        <dbReference type="ChEBI" id="CHEBI:456216"/>
    </reaction>
</comment>
<dbReference type="EMBL" id="MHTV01000045">
    <property type="protein sequence ID" value="OHA65264.1"/>
    <property type="molecule type" value="Genomic_DNA"/>
</dbReference>
<dbReference type="GO" id="GO:0030956">
    <property type="term" value="C:glutamyl-tRNA(Gln) amidotransferase complex"/>
    <property type="evidence" value="ECO:0007669"/>
    <property type="project" value="TreeGrafter"/>
</dbReference>
<dbReference type="InterPro" id="IPR036113">
    <property type="entry name" value="Asp/Glu-ADT_sf_sub_c"/>
</dbReference>
<comment type="subunit">
    <text evidence="1">Heterotrimer of A, B and C subunits.</text>
</comment>
<dbReference type="PANTHER" id="PTHR15004:SF0">
    <property type="entry name" value="GLUTAMYL-TRNA(GLN) AMIDOTRANSFERASE SUBUNIT C, MITOCHONDRIAL"/>
    <property type="match status" value="1"/>
</dbReference>
<dbReference type="Proteomes" id="UP000178092">
    <property type="component" value="Unassembled WGS sequence"/>
</dbReference>
<comment type="catalytic activity">
    <reaction evidence="1">
        <text>L-glutamyl-tRNA(Gln) + L-glutamine + ATP + H2O = L-glutaminyl-tRNA(Gln) + L-glutamate + ADP + phosphate + H(+)</text>
        <dbReference type="Rhea" id="RHEA:17521"/>
        <dbReference type="Rhea" id="RHEA-COMP:9681"/>
        <dbReference type="Rhea" id="RHEA-COMP:9684"/>
        <dbReference type="ChEBI" id="CHEBI:15377"/>
        <dbReference type="ChEBI" id="CHEBI:15378"/>
        <dbReference type="ChEBI" id="CHEBI:29985"/>
        <dbReference type="ChEBI" id="CHEBI:30616"/>
        <dbReference type="ChEBI" id="CHEBI:43474"/>
        <dbReference type="ChEBI" id="CHEBI:58359"/>
        <dbReference type="ChEBI" id="CHEBI:78520"/>
        <dbReference type="ChEBI" id="CHEBI:78521"/>
        <dbReference type="ChEBI" id="CHEBI:456216"/>
    </reaction>
</comment>
<dbReference type="GO" id="GO:0006450">
    <property type="term" value="P:regulation of translational fidelity"/>
    <property type="evidence" value="ECO:0007669"/>
    <property type="project" value="InterPro"/>
</dbReference>
<dbReference type="Pfam" id="PF02686">
    <property type="entry name" value="GatC"/>
    <property type="match status" value="1"/>
</dbReference>
<keyword evidence="1" id="KW-0436">Ligase</keyword>
<keyword evidence="1" id="KW-0547">Nucleotide-binding</keyword>